<dbReference type="Proteomes" id="UP000018936">
    <property type="component" value="Unassembled WGS sequence"/>
</dbReference>
<accession>V8N5Q8</accession>
<feature type="region of interest" description="Disordered" evidence="1">
    <location>
        <begin position="52"/>
        <end position="119"/>
    </location>
</feature>
<dbReference type="AlphaFoldDB" id="V8N5Q8"/>
<keyword evidence="3" id="KW-1185">Reference proteome</keyword>
<evidence type="ECO:0000256" key="1">
    <source>
        <dbReference type="SAM" id="MobiDB-lite"/>
    </source>
</evidence>
<feature type="compositionally biased region" description="Basic and acidic residues" evidence="1">
    <location>
        <begin position="58"/>
        <end position="101"/>
    </location>
</feature>
<proteinExistence type="predicted"/>
<evidence type="ECO:0000313" key="3">
    <source>
        <dbReference type="Proteomes" id="UP000018936"/>
    </source>
</evidence>
<dbReference type="OrthoDB" id="10262929at2759"/>
<evidence type="ECO:0000313" key="2">
    <source>
        <dbReference type="EMBL" id="ETE56892.1"/>
    </source>
</evidence>
<reference evidence="2 3" key="1">
    <citation type="journal article" date="2013" name="Proc. Natl. Acad. Sci. U.S.A.">
        <title>The king cobra genome reveals dynamic gene evolution and adaptation in the snake venom system.</title>
        <authorList>
            <person name="Vonk F.J."/>
            <person name="Casewell N.R."/>
            <person name="Henkel C.V."/>
            <person name="Heimberg A.M."/>
            <person name="Jansen H.J."/>
            <person name="McCleary R.J."/>
            <person name="Kerkkamp H.M."/>
            <person name="Vos R.A."/>
            <person name="Guerreiro I."/>
            <person name="Calvete J.J."/>
            <person name="Wuster W."/>
            <person name="Woods A.E."/>
            <person name="Logan J.M."/>
            <person name="Harrison R.A."/>
            <person name="Castoe T.A."/>
            <person name="de Koning A.P."/>
            <person name="Pollock D.D."/>
            <person name="Yandell M."/>
            <person name="Calderon D."/>
            <person name="Renjifo C."/>
            <person name="Currier R.B."/>
            <person name="Salgado D."/>
            <person name="Pla D."/>
            <person name="Sanz L."/>
            <person name="Hyder A.S."/>
            <person name="Ribeiro J.M."/>
            <person name="Arntzen J.W."/>
            <person name="van den Thillart G.E."/>
            <person name="Boetzer M."/>
            <person name="Pirovano W."/>
            <person name="Dirks R.P."/>
            <person name="Spaink H.P."/>
            <person name="Duboule D."/>
            <person name="McGlinn E."/>
            <person name="Kini R.M."/>
            <person name="Richardson M.K."/>
        </authorList>
    </citation>
    <scope>NUCLEOTIDE SEQUENCE</scope>
    <source>
        <tissue evidence="2">Blood</tissue>
    </source>
</reference>
<feature type="non-terminal residue" evidence="2">
    <location>
        <position position="1"/>
    </location>
</feature>
<name>V8N5Q8_OPHHA</name>
<comment type="caution">
    <text evidence="2">The sequence shown here is derived from an EMBL/GenBank/DDBJ whole genome shotgun (WGS) entry which is preliminary data.</text>
</comment>
<organism evidence="2 3">
    <name type="scientific">Ophiophagus hannah</name>
    <name type="common">King cobra</name>
    <name type="synonym">Naja hannah</name>
    <dbReference type="NCBI Taxonomy" id="8665"/>
    <lineage>
        <taxon>Eukaryota</taxon>
        <taxon>Metazoa</taxon>
        <taxon>Chordata</taxon>
        <taxon>Craniata</taxon>
        <taxon>Vertebrata</taxon>
        <taxon>Euteleostomi</taxon>
        <taxon>Lepidosauria</taxon>
        <taxon>Squamata</taxon>
        <taxon>Bifurcata</taxon>
        <taxon>Unidentata</taxon>
        <taxon>Episquamata</taxon>
        <taxon>Toxicofera</taxon>
        <taxon>Serpentes</taxon>
        <taxon>Colubroidea</taxon>
        <taxon>Elapidae</taxon>
        <taxon>Elapinae</taxon>
        <taxon>Ophiophagus</taxon>
    </lineage>
</organism>
<sequence length="159" mass="18392">MISGLDTKTYEERLQELGTASLMKRRTRGDRIAVFQYMRGYHREEEGVSVFSEAPLWEEERRKGGRDGGREGERKEQRKERKKEGMKEGGERGGREKEKKEGRKKKEKEGRKEEEEEKEVCRVMVLSQLGGFSCRYFTTQLSNIVSASARIPAIALIKS</sequence>
<gene>
    <name evidence="2" type="primary">CNGB1</name>
    <name evidence="2" type="ORF">L345_17396</name>
</gene>
<protein>
    <submittedName>
        <fullName evidence="2">Cyclic nucleotide-gated cation channel beta-1</fullName>
    </submittedName>
</protein>
<dbReference type="EMBL" id="AZIM01011220">
    <property type="protein sequence ID" value="ETE56892.1"/>
    <property type="molecule type" value="Genomic_DNA"/>
</dbReference>